<comment type="caution">
    <text evidence="1">The sequence shown here is derived from an EMBL/GenBank/DDBJ whole genome shotgun (WGS) entry which is preliminary data.</text>
</comment>
<name>K1SKC6_9ZZZZ</name>
<reference evidence="1" key="1">
    <citation type="journal article" date="2013" name="Environ. Microbiol.">
        <title>Microbiota from the distal guts of lean and obese adolescents exhibit partial functional redundancy besides clear differences in community structure.</title>
        <authorList>
            <person name="Ferrer M."/>
            <person name="Ruiz A."/>
            <person name="Lanza F."/>
            <person name="Haange S.B."/>
            <person name="Oberbach A."/>
            <person name="Till H."/>
            <person name="Bargiela R."/>
            <person name="Campoy C."/>
            <person name="Segura M.T."/>
            <person name="Richter M."/>
            <person name="von Bergen M."/>
            <person name="Seifert J."/>
            <person name="Suarez A."/>
        </authorList>
    </citation>
    <scope>NUCLEOTIDE SEQUENCE</scope>
</reference>
<proteinExistence type="predicted"/>
<accession>K1SKC6</accession>
<organism evidence="1">
    <name type="scientific">human gut metagenome</name>
    <dbReference type="NCBI Taxonomy" id="408170"/>
    <lineage>
        <taxon>unclassified sequences</taxon>
        <taxon>metagenomes</taxon>
        <taxon>organismal metagenomes</taxon>
    </lineage>
</organism>
<dbReference type="AlphaFoldDB" id="K1SKC6"/>
<feature type="non-terminal residue" evidence="1">
    <location>
        <position position="1"/>
    </location>
</feature>
<protein>
    <submittedName>
        <fullName evidence="1">Uncharacterized protein</fullName>
    </submittedName>
</protein>
<sequence>IGFIANLFIFMHKTALTKIIKSEVIHMKLWGGRFTKEENQLVHNFNESLSF</sequence>
<gene>
    <name evidence="1" type="ORF">OBE_10217</name>
</gene>
<dbReference type="EMBL" id="AJWZ01007041">
    <property type="protein sequence ID" value="EKC58033.1"/>
    <property type="molecule type" value="Genomic_DNA"/>
</dbReference>
<evidence type="ECO:0000313" key="1">
    <source>
        <dbReference type="EMBL" id="EKC58033.1"/>
    </source>
</evidence>